<protein>
    <submittedName>
        <fullName evidence="1">Uncharacterized protein</fullName>
    </submittedName>
</protein>
<name>A0A5D4TP40_9BACI</name>
<dbReference type="RefSeq" id="WP_148992288.1">
    <property type="nucleotide sequence ID" value="NZ_VTEW01000012.1"/>
</dbReference>
<dbReference type="InterPro" id="IPR045707">
    <property type="entry name" value="DUF6063"/>
</dbReference>
<dbReference type="Pfam" id="PF19539">
    <property type="entry name" value="DUF6063"/>
    <property type="match status" value="1"/>
</dbReference>
<comment type="caution">
    <text evidence="1">The sequence shown here is derived from an EMBL/GenBank/DDBJ whole genome shotgun (WGS) entry which is preliminary data.</text>
</comment>
<dbReference type="EMBL" id="VTEW01000012">
    <property type="protein sequence ID" value="TYS76588.1"/>
    <property type="molecule type" value="Genomic_DNA"/>
</dbReference>
<evidence type="ECO:0000313" key="1">
    <source>
        <dbReference type="EMBL" id="TYS76588.1"/>
    </source>
</evidence>
<evidence type="ECO:0000313" key="2">
    <source>
        <dbReference type="Proteomes" id="UP000325054"/>
    </source>
</evidence>
<proteinExistence type="predicted"/>
<sequence>MNQGQVQKAASDLLAGLWQQKYLANDHVLVHPFIESQDVRNCVRRFSESFGFRVVRQEKHIHMLAQPGKSFLTNPIQEIKKNVRGYDTQTDLYLMGVVWMIIFSEADNELSTTIKWENEGLSYGEIEELVDNTLNHWRRLNEESEGDFSKEWSLAITRMHAKWSVLRYSKEEKGRVTYVKDSRLGLIESAARELEKDKMVFIERTALMSKVTPKPVFNERLKARFGNLDKYQDRYELLKVLLEDVRESGEVGA</sequence>
<organism evidence="1 2">
    <name type="scientific">Rossellomorea aquimaris</name>
    <dbReference type="NCBI Taxonomy" id="189382"/>
    <lineage>
        <taxon>Bacteria</taxon>
        <taxon>Bacillati</taxon>
        <taxon>Bacillota</taxon>
        <taxon>Bacilli</taxon>
        <taxon>Bacillales</taxon>
        <taxon>Bacillaceae</taxon>
        <taxon>Rossellomorea</taxon>
    </lineage>
</organism>
<dbReference type="OrthoDB" id="2633772at2"/>
<dbReference type="Proteomes" id="UP000325054">
    <property type="component" value="Unassembled WGS sequence"/>
</dbReference>
<reference evidence="1 2" key="1">
    <citation type="submission" date="2019-08" db="EMBL/GenBank/DDBJ databases">
        <title>Bacillus genomes from the desert of Cuatro Cienegas, Coahuila.</title>
        <authorList>
            <person name="Olmedo-Alvarez G."/>
        </authorList>
    </citation>
    <scope>NUCLEOTIDE SEQUENCE [LARGE SCALE GENOMIC DNA]</scope>
    <source>
        <strain evidence="1 2">CH451a_14T</strain>
    </source>
</reference>
<gene>
    <name evidence="1" type="ORF">FZC80_14895</name>
</gene>
<dbReference type="AlphaFoldDB" id="A0A5D4TP40"/>
<accession>A0A5D4TP40</accession>